<dbReference type="EMBL" id="BTPU01000067">
    <property type="protein sequence ID" value="GMQ64279.1"/>
    <property type="molecule type" value="Genomic_DNA"/>
</dbReference>
<proteinExistence type="predicted"/>
<evidence type="ECO:0000313" key="1">
    <source>
        <dbReference type="EMBL" id="GMQ64279.1"/>
    </source>
</evidence>
<gene>
    <name evidence="1" type="ORF">AN2V17_35160</name>
</gene>
<keyword evidence="2" id="KW-1185">Reference proteome</keyword>
<sequence length="54" mass="6328">MGDKVVVLSKRPATIKKIFDIKLTVENKTPFNSRSAPEFRNYFNAIWKELDKNE</sequence>
<name>A0ACB5UMT0_9FIRM</name>
<evidence type="ECO:0000313" key="2">
    <source>
        <dbReference type="Proteomes" id="UP001374599"/>
    </source>
</evidence>
<organism evidence="1 2">
    <name type="scientific">Vallitalea maricola</name>
    <dbReference type="NCBI Taxonomy" id="3074433"/>
    <lineage>
        <taxon>Bacteria</taxon>
        <taxon>Bacillati</taxon>
        <taxon>Bacillota</taxon>
        <taxon>Clostridia</taxon>
        <taxon>Lachnospirales</taxon>
        <taxon>Vallitaleaceae</taxon>
        <taxon>Vallitalea</taxon>
    </lineage>
</organism>
<comment type="caution">
    <text evidence="1">The sequence shown here is derived from an EMBL/GenBank/DDBJ whole genome shotgun (WGS) entry which is preliminary data.</text>
</comment>
<dbReference type="Proteomes" id="UP001374599">
    <property type="component" value="Unassembled WGS sequence"/>
</dbReference>
<protein>
    <submittedName>
        <fullName evidence="1">Uncharacterized protein</fullName>
    </submittedName>
</protein>
<accession>A0ACB5UMT0</accession>
<reference evidence="1" key="1">
    <citation type="submission" date="2023-09" db="EMBL/GenBank/DDBJ databases">
        <title>Vallitalea sediminicola and Vallitalea maricola sp. nov., anaerobic bacteria isolated from marine sediment.</title>
        <authorList>
            <person name="Hirano S."/>
            <person name="Maeda A."/>
            <person name="Terahara T."/>
            <person name="Mori K."/>
            <person name="Hamada M."/>
            <person name="Matsumoto R."/>
            <person name="Kobayashi T."/>
        </authorList>
    </citation>
    <scope>NUCLEOTIDE SEQUENCE</scope>
    <source>
        <strain evidence="1">AN17-2</strain>
    </source>
</reference>